<dbReference type="GO" id="GO:0001228">
    <property type="term" value="F:DNA-binding transcription activator activity, RNA polymerase II-specific"/>
    <property type="evidence" value="ECO:0007669"/>
    <property type="project" value="TreeGrafter"/>
</dbReference>
<feature type="compositionally biased region" description="Low complexity" evidence="3">
    <location>
        <begin position="86"/>
        <end position="98"/>
    </location>
</feature>
<name>A0A9P6IWZ7_9FUNG</name>
<feature type="region of interest" description="Disordered" evidence="3">
    <location>
        <begin position="83"/>
        <end position="122"/>
    </location>
</feature>
<dbReference type="Proteomes" id="UP000749646">
    <property type="component" value="Unassembled WGS sequence"/>
</dbReference>
<proteinExistence type="predicted"/>
<reference evidence="5" key="1">
    <citation type="journal article" date="2020" name="Fungal Divers.">
        <title>Resolving the Mortierellaceae phylogeny through synthesis of multi-gene phylogenetics and phylogenomics.</title>
        <authorList>
            <person name="Vandepol N."/>
            <person name="Liber J."/>
            <person name="Desiro A."/>
            <person name="Na H."/>
            <person name="Kennedy M."/>
            <person name="Barry K."/>
            <person name="Grigoriev I.V."/>
            <person name="Miller A.N."/>
            <person name="O'Donnell K."/>
            <person name="Stajich J.E."/>
            <person name="Bonito G."/>
        </authorList>
    </citation>
    <scope>NUCLEOTIDE SEQUENCE</scope>
    <source>
        <strain evidence="5">MES-2147</strain>
    </source>
</reference>
<evidence type="ECO:0000256" key="1">
    <source>
        <dbReference type="ARBA" id="ARBA00004123"/>
    </source>
</evidence>
<feature type="region of interest" description="Disordered" evidence="3">
    <location>
        <begin position="254"/>
        <end position="275"/>
    </location>
</feature>
<feature type="region of interest" description="Disordered" evidence="3">
    <location>
        <begin position="308"/>
        <end position="335"/>
    </location>
</feature>
<keyword evidence="6" id="KW-1185">Reference proteome</keyword>
<sequence>MGTGAGVQALFKDDETLMDEDLDYQITQMDDSVGPESNSYRSQLDPANQQFLGQQNFQPLPMFMPDKASSAAMSCASSFMDVNTESSRSSGSGSSSKSMTPTGQGMEDGLQSRTSSQDLDDVRSAVASAVSNQYPPTSEALRMNVFSVGSLSLRQPLGPQQQQQLESVSELSYSSDTGDAGEDPAIKRAEQNRAAQRAFRQRKQQYIKWLESKAEELDEVYRVMGLVRTENQQLRKLVMELDANLNDSQKEITTSTSSMNGVSGPKIDEVDVGRGKGKSTFKLNQIREQQHQMLMLQNQQAIQLQEQYRQREQQRQQQRSMVVPATTGTDSGANAIVMTSPPASDIITMSSGSRLSLQPAYS</sequence>
<dbReference type="SUPFAM" id="SSF57959">
    <property type="entry name" value="Leucine zipper domain"/>
    <property type="match status" value="1"/>
</dbReference>
<evidence type="ECO:0000256" key="2">
    <source>
        <dbReference type="ARBA" id="ARBA00023242"/>
    </source>
</evidence>
<dbReference type="PANTHER" id="PTHR40621:SF6">
    <property type="entry name" value="AP-1-LIKE TRANSCRIPTION FACTOR YAP1-RELATED"/>
    <property type="match status" value="1"/>
</dbReference>
<comment type="subcellular location">
    <subcellularLocation>
        <location evidence="1">Nucleus</location>
    </subcellularLocation>
</comment>
<feature type="domain" description="BZIP" evidence="4">
    <location>
        <begin position="187"/>
        <end position="202"/>
    </location>
</feature>
<dbReference type="CDD" id="cd14688">
    <property type="entry name" value="bZIP_YAP"/>
    <property type="match status" value="1"/>
</dbReference>
<dbReference type="Gene3D" id="1.20.5.170">
    <property type="match status" value="1"/>
</dbReference>
<feature type="region of interest" description="Disordered" evidence="3">
    <location>
        <begin position="157"/>
        <end position="184"/>
    </location>
</feature>
<keyword evidence="2" id="KW-0539">Nucleus</keyword>
<dbReference type="PANTHER" id="PTHR40621">
    <property type="entry name" value="TRANSCRIPTION FACTOR KAPC-RELATED"/>
    <property type="match status" value="1"/>
</dbReference>
<dbReference type="Pfam" id="PF00170">
    <property type="entry name" value="bZIP_1"/>
    <property type="match status" value="1"/>
</dbReference>
<dbReference type="PROSITE" id="PS00036">
    <property type="entry name" value="BZIP_BASIC"/>
    <property type="match status" value="1"/>
</dbReference>
<dbReference type="InterPro" id="IPR004827">
    <property type="entry name" value="bZIP"/>
</dbReference>
<evidence type="ECO:0000256" key="3">
    <source>
        <dbReference type="SAM" id="MobiDB-lite"/>
    </source>
</evidence>
<dbReference type="EMBL" id="JAAAHW010007113">
    <property type="protein sequence ID" value="KAF9951116.1"/>
    <property type="molecule type" value="Genomic_DNA"/>
</dbReference>
<feature type="region of interest" description="Disordered" evidence="3">
    <location>
        <begin position="27"/>
        <end position="52"/>
    </location>
</feature>
<organism evidence="5 6">
    <name type="scientific">Modicella reniformis</name>
    <dbReference type="NCBI Taxonomy" id="1440133"/>
    <lineage>
        <taxon>Eukaryota</taxon>
        <taxon>Fungi</taxon>
        <taxon>Fungi incertae sedis</taxon>
        <taxon>Mucoromycota</taxon>
        <taxon>Mortierellomycotina</taxon>
        <taxon>Mortierellomycetes</taxon>
        <taxon>Mortierellales</taxon>
        <taxon>Mortierellaceae</taxon>
        <taxon>Modicella</taxon>
    </lineage>
</organism>
<accession>A0A9P6IWZ7</accession>
<dbReference type="SMART" id="SM00338">
    <property type="entry name" value="BRLZ"/>
    <property type="match status" value="1"/>
</dbReference>
<evidence type="ECO:0000313" key="6">
    <source>
        <dbReference type="Proteomes" id="UP000749646"/>
    </source>
</evidence>
<dbReference type="AlphaFoldDB" id="A0A9P6IWZ7"/>
<dbReference type="OrthoDB" id="2593073at2759"/>
<comment type="caution">
    <text evidence="5">The sequence shown here is derived from an EMBL/GenBank/DDBJ whole genome shotgun (WGS) entry which is preliminary data.</text>
</comment>
<dbReference type="GO" id="GO:0090575">
    <property type="term" value="C:RNA polymerase II transcription regulator complex"/>
    <property type="evidence" value="ECO:0007669"/>
    <property type="project" value="TreeGrafter"/>
</dbReference>
<protein>
    <recommendedName>
        <fullName evidence="4">BZIP domain-containing protein</fullName>
    </recommendedName>
</protein>
<evidence type="ECO:0000259" key="4">
    <source>
        <dbReference type="PROSITE" id="PS00036"/>
    </source>
</evidence>
<evidence type="ECO:0000313" key="5">
    <source>
        <dbReference type="EMBL" id="KAF9951116.1"/>
    </source>
</evidence>
<dbReference type="GO" id="GO:0000976">
    <property type="term" value="F:transcription cis-regulatory region binding"/>
    <property type="evidence" value="ECO:0007669"/>
    <property type="project" value="InterPro"/>
</dbReference>
<dbReference type="InterPro" id="IPR050936">
    <property type="entry name" value="AP-1-like"/>
</dbReference>
<gene>
    <name evidence="5" type="ORF">BGZ65_006169</name>
</gene>
<feature type="compositionally biased region" description="Low complexity" evidence="3">
    <location>
        <begin position="157"/>
        <end position="175"/>
    </location>
</feature>
<feature type="non-terminal residue" evidence="5">
    <location>
        <position position="1"/>
    </location>
</feature>
<dbReference type="InterPro" id="IPR046347">
    <property type="entry name" value="bZIP_sf"/>
</dbReference>